<reference evidence="3 4" key="1">
    <citation type="submission" date="2019-02" db="EMBL/GenBank/DDBJ databases">
        <title>Draft genome sequence of Amycolatopsis sp. 8-3EHSu isolated from roots of Suaeda maritima.</title>
        <authorList>
            <person name="Duangmal K."/>
            <person name="Chantavorakit T."/>
        </authorList>
    </citation>
    <scope>NUCLEOTIDE SEQUENCE [LARGE SCALE GENOMIC DNA]</scope>
    <source>
        <strain evidence="3 4">8-3EHSu</strain>
    </source>
</reference>
<comment type="caution">
    <text evidence="3">The sequence shown here is derived from an EMBL/GenBank/DDBJ whole genome shotgun (WGS) entry which is preliminary data.</text>
</comment>
<evidence type="ECO:0000313" key="3">
    <source>
        <dbReference type="EMBL" id="RZQ65012.1"/>
    </source>
</evidence>
<feature type="region of interest" description="Disordered" evidence="1">
    <location>
        <begin position="340"/>
        <end position="391"/>
    </location>
</feature>
<accession>A0A4Q7JD69</accession>
<proteinExistence type="predicted"/>
<protein>
    <submittedName>
        <fullName evidence="3">Uncharacterized protein</fullName>
    </submittedName>
</protein>
<organism evidence="3 4">
    <name type="scientific">Amycolatopsis suaedae</name>
    <dbReference type="NCBI Taxonomy" id="2510978"/>
    <lineage>
        <taxon>Bacteria</taxon>
        <taxon>Bacillati</taxon>
        <taxon>Actinomycetota</taxon>
        <taxon>Actinomycetes</taxon>
        <taxon>Pseudonocardiales</taxon>
        <taxon>Pseudonocardiaceae</taxon>
        <taxon>Amycolatopsis</taxon>
    </lineage>
</organism>
<dbReference type="Gene3D" id="2.60.120.260">
    <property type="entry name" value="Galactose-binding domain-like"/>
    <property type="match status" value="1"/>
</dbReference>
<evidence type="ECO:0000256" key="2">
    <source>
        <dbReference type="SAM" id="Phobius"/>
    </source>
</evidence>
<dbReference type="InterPro" id="IPR008979">
    <property type="entry name" value="Galactose-bd-like_sf"/>
</dbReference>
<dbReference type="CDD" id="cd13973">
    <property type="entry name" value="PK_MviN-like"/>
    <property type="match status" value="1"/>
</dbReference>
<evidence type="ECO:0000256" key="1">
    <source>
        <dbReference type="SAM" id="MobiDB-lite"/>
    </source>
</evidence>
<dbReference type="Proteomes" id="UP000292003">
    <property type="component" value="Unassembled WGS sequence"/>
</dbReference>
<gene>
    <name evidence="3" type="ORF">EWH70_03655</name>
</gene>
<keyword evidence="4" id="KW-1185">Reference proteome</keyword>
<dbReference type="AlphaFoldDB" id="A0A4Q7JD69"/>
<feature type="compositionally biased region" description="Polar residues" evidence="1">
    <location>
        <begin position="340"/>
        <end position="359"/>
    </location>
</feature>
<dbReference type="SUPFAM" id="SSF56112">
    <property type="entry name" value="Protein kinase-like (PK-like)"/>
    <property type="match status" value="1"/>
</dbReference>
<feature type="transmembrane region" description="Helical" evidence="2">
    <location>
        <begin position="304"/>
        <end position="330"/>
    </location>
</feature>
<dbReference type="EMBL" id="SFCC01000002">
    <property type="protein sequence ID" value="RZQ65012.1"/>
    <property type="molecule type" value="Genomic_DNA"/>
</dbReference>
<dbReference type="Gene3D" id="1.10.510.10">
    <property type="entry name" value="Transferase(Phosphotransferase) domain 1"/>
    <property type="match status" value="1"/>
</dbReference>
<sequence>MAARARSGSLAPGAVVGDGRYRLLAQFGFDERADAHLWRARDGQLRRDVALTLLVGDPADAEAARLARRTLERAAHAAKFSHSGVARVLDVLNLGNGISSSEGLLGIVVADWTKGTDLVDLVADKPIEPGAAARMVRALADAVEQAHHTGLVLGLDHPQRLRLTPDGSLRLAFPGPLPEATLRDDVKAIGAVLYLLLTGRWALPGGPPAVPTAPHAPDGRLVPPRSLQPRVPVELSSLAVRTISDGDQGGIRTTAAIVRMLDDFTDAEERTQLIRQVGGEEAEEDDGIWTTKKPVKDAKRRRKLALGVTVLVVGAVGILAWLGMLMISFFQDNPSATGPTVNVAAPSSTTQPPASDGNSNPPPAQPSTGQPVKPETVGVYNPEGNGDGPARAKYVLDGKPETAWRTDEYKKQFPALKPGVGLIATFDKPVKISQVKVKGENPGTKVEIRVADEKNPKLTETRVAGGADLSGPSTDITLQQPAEGRYIIVWITQLSADGDKFSSQIADLEFIAAP</sequence>
<keyword evidence="2" id="KW-1133">Transmembrane helix</keyword>
<dbReference type="Gene3D" id="3.30.200.20">
    <property type="entry name" value="Phosphorylase Kinase, domain 1"/>
    <property type="match status" value="1"/>
</dbReference>
<dbReference type="RefSeq" id="WP_130473799.1">
    <property type="nucleotide sequence ID" value="NZ_SFCC01000002.1"/>
</dbReference>
<keyword evidence="2" id="KW-0812">Transmembrane</keyword>
<keyword evidence="2" id="KW-0472">Membrane</keyword>
<evidence type="ECO:0000313" key="4">
    <source>
        <dbReference type="Proteomes" id="UP000292003"/>
    </source>
</evidence>
<dbReference type="InterPro" id="IPR011009">
    <property type="entry name" value="Kinase-like_dom_sf"/>
</dbReference>
<dbReference type="SUPFAM" id="SSF49785">
    <property type="entry name" value="Galactose-binding domain-like"/>
    <property type="match status" value="1"/>
</dbReference>
<dbReference type="OrthoDB" id="9786339at2"/>
<name>A0A4Q7JD69_9PSEU</name>